<name>A0ABY9LH28_9STRE</name>
<keyword evidence="1" id="KW-0472">Membrane</keyword>
<gene>
    <name evidence="3" type="ORF">N1496_08955</name>
</gene>
<feature type="transmembrane region" description="Helical" evidence="1">
    <location>
        <begin position="70"/>
        <end position="88"/>
    </location>
</feature>
<feature type="transmembrane region" description="Helical" evidence="1">
    <location>
        <begin position="198"/>
        <end position="215"/>
    </location>
</feature>
<keyword evidence="1" id="KW-1133">Transmembrane helix</keyword>
<evidence type="ECO:0000259" key="2">
    <source>
        <dbReference type="Pfam" id="PF06750"/>
    </source>
</evidence>
<feature type="transmembrane region" description="Helical" evidence="1">
    <location>
        <begin position="160"/>
        <end position="191"/>
    </location>
</feature>
<dbReference type="InterPro" id="IPR050882">
    <property type="entry name" value="Prepilin_peptidase/N-MTase"/>
</dbReference>
<evidence type="ECO:0000256" key="1">
    <source>
        <dbReference type="SAM" id="Phobius"/>
    </source>
</evidence>
<dbReference type="PANTHER" id="PTHR30487">
    <property type="entry name" value="TYPE 4 PREPILIN-LIKE PROTEINS LEADER PEPTIDE-PROCESSING ENZYME"/>
    <property type="match status" value="1"/>
</dbReference>
<keyword evidence="1" id="KW-0812">Transmembrane</keyword>
<sequence>MITILFFFLGTCLGSFLGLVFYRYPEKSIILPKSYCDTCSHPLRYRDLIPIFSYLLNRAKCPFCHTKVRILYLFIEVFCGVSFLLAHYQLGLSWVETFVLYISLLLSLYDCQSYSYPFLLWILFTLSLLVLFPFTLLSFIFLLLAFLARLKSGFIGSGDFLYLASLALVFDLEKILWIVQIASSLGIFYCLIFRKKRLPLIPFLTFAVLIISFITN</sequence>
<dbReference type="Proteomes" id="UP001238096">
    <property type="component" value="Chromosome"/>
</dbReference>
<evidence type="ECO:0000313" key="4">
    <source>
        <dbReference type="Proteomes" id="UP001238096"/>
    </source>
</evidence>
<feature type="domain" description="Prepilin peptidase A24 N-terminal" evidence="2">
    <location>
        <begin position="9"/>
        <end position="89"/>
    </location>
</feature>
<evidence type="ECO:0000313" key="3">
    <source>
        <dbReference type="EMBL" id="WMB28048.1"/>
    </source>
</evidence>
<accession>A0ABY9LH28</accession>
<proteinExistence type="predicted"/>
<keyword evidence="4" id="KW-1185">Reference proteome</keyword>
<feature type="transmembrane region" description="Helical" evidence="1">
    <location>
        <begin position="6"/>
        <end position="24"/>
    </location>
</feature>
<protein>
    <submittedName>
        <fullName evidence="3">Prepilin peptidase</fullName>
    </submittedName>
</protein>
<dbReference type="EMBL" id="CP110509">
    <property type="protein sequence ID" value="WMB28048.1"/>
    <property type="molecule type" value="Genomic_DNA"/>
</dbReference>
<reference evidence="4" key="1">
    <citation type="submission" date="2022-10" db="EMBL/GenBank/DDBJ databases">
        <title>Streptococcus didelphis as causative of fatal infections in opossums (Didelphis albiventris).</title>
        <authorList>
            <person name="Breyer G.M."/>
            <person name="Da Silva M.E.R.J."/>
            <person name="Siqueira F.M."/>
        </authorList>
    </citation>
    <scope>NUCLEOTIDE SEQUENCE [LARGE SCALE GENOMIC DNA]</scope>
    <source>
        <strain evidence="4">LBVP101/21</strain>
    </source>
</reference>
<organism evidence="3 4">
    <name type="scientific">Streptococcus didelphis</name>
    <dbReference type="NCBI Taxonomy" id="102886"/>
    <lineage>
        <taxon>Bacteria</taxon>
        <taxon>Bacillati</taxon>
        <taxon>Bacillota</taxon>
        <taxon>Bacilli</taxon>
        <taxon>Lactobacillales</taxon>
        <taxon>Streptococcaceae</taxon>
        <taxon>Streptococcus</taxon>
    </lineage>
</organism>
<dbReference type="RefSeq" id="WP_018366897.1">
    <property type="nucleotide sequence ID" value="NZ_CP110509.1"/>
</dbReference>
<dbReference type="Pfam" id="PF06750">
    <property type="entry name" value="A24_N_bact"/>
    <property type="match status" value="1"/>
</dbReference>
<dbReference type="InterPro" id="IPR010627">
    <property type="entry name" value="Prepilin_pept_A24_N"/>
</dbReference>
<feature type="transmembrane region" description="Helical" evidence="1">
    <location>
        <begin position="118"/>
        <end position="148"/>
    </location>
</feature>
<dbReference type="PANTHER" id="PTHR30487:SF0">
    <property type="entry name" value="PREPILIN LEADER PEPTIDASE_N-METHYLTRANSFERASE-RELATED"/>
    <property type="match status" value="1"/>
</dbReference>